<dbReference type="SUPFAM" id="SSF47384">
    <property type="entry name" value="Homodimeric domain of signal transducing histidine kinase"/>
    <property type="match status" value="1"/>
</dbReference>
<keyword evidence="14" id="KW-1185">Reference proteome</keyword>
<dbReference type="InterPro" id="IPR003661">
    <property type="entry name" value="HisK_dim/P_dom"/>
</dbReference>
<keyword evidence="5" id="KW-0547">Nucleotide-binding</keyword>
<dbReference type="AlphaFoldDB" id="A0A8S0WPF4"/>
<dbReference type="InterPro" id="IPR036097">
    <property type="entry name" value="HisK_dim/P_sf"/>
</dbReference>
<keyword evidence="3" id="KW-0597">Phosphoprotein</keyword>
<dbReference type="InterPro" id="IPR001320">
    <property type="entry name" value="Iontro_rcpt_C"/>
</dbReference>
<reference evidence="13" key="1">
    <citation type="submission" date="2014-11" db="EMBL/GenBank/DDBJ databases">
        <authorList>
            <person name="Hornung B.V."/>
        </authorList>
    </citation>
    <scope>NUCLEOTIDE SEQUENCE</scope>
    <source>
        <strain evidence="13">INE</strain>
    </source>
</reference>
<dbReference type="Pfam" id="PF02518">
    <property type="entry name" value="HATPase_c"/>
    <property type="match status" value="1"/>
</dbReference>
<dbReference type="SMART" id="SM00388">
    <property type="entry name" value="HisKA"/>
    <property type="match status" value="1"/>
</dbReference>
<dbReference type="CDD" id="cd00082">
    <property type="entry name" value="HisKA"/>
    <property type="match status" value="1"/>
</dbReference>
<dbReference type="InterPro" id="IPR004358">
    <property type="entry name" value="Sig_transdc_His_kin-like_C"/>
</dbReference>
<comment type="catalytic activity">
    <reaction evidence="1">
        <text>ATP + protein L-histidine = ADP + protein N-phospho-L-histidine.</text>
        <dbReference type="EC" id="2.7.13.3"/>
    </reaction>
</comment>
<reference evidence="12" key="2">
    <citation type="submission" date="2020-01" db="EMBL/GenBank/DDBJ databases">
        <authorList>
            <person name="Hornung B."/>
        </authorList>
    </citation>
    <scope>NUCLEOTIDE SEQUENCE</scope>
    <source>
        <strain evidence="12">PacBioINE</strain>
    </source>
</reference>
<keyword evidence="8" id="KW-0902">Two-component regulatory system</keyword>
<dbReference type="SUPFAM" id="SSF55785">
    <property type="entry name" value="PYP-like sensor domain (PAS domain)"/>
    <property type="match status" value="1"/>
</dbReference>
<dbReference type="SMART" id="SM00387">
    <property type="entry name" value="HATPase_c"/>
    <property type="match status" value="1"/>
</dbReference>
<dbReference type="PROSITE" id="PS50112">
    <property type="entry name" value="PAS"/>
    <property type="match status" value="1"/>
</dbReference>
<dbReference type="KEGG" id="aacx:DEACI_2554"/>
<feature type="domain" description="Histidine kinase" evidence="10">
    <location>
        <begin position="464"/>
        <end position="677"/>
    </location>
</feature>
<evidence type="ECO:0000313" key="12">
    <source>
        <dbReference type="EMBL" id="CAA7601884.1"/>
    </source>
</evidence>
<evidence type="ECO:0000256" key="4">
    <source>
        <dbReference type="ARBA" id="ARBA00022679"/>
    </source>
</evidence>
<evidence type="ECO:0000313" key="13">
    <source>
        <dbReference type="EMBL" id="CEJ08272.1"/>
    </source>
</evidence>
<dbReference type="Gene3D" id="3.40.190.10">
    <property type="entry name" value="Periplasmic binding protein-like II"/>
    <property type="match status" value="2"/>
</dbReference>
<dbReference type="Gene3D" id="3.30.450.20">
    <property type="entry name" value="PAS domain"/>
    <property type="match status" value="1"/>
</dbReference>
<dbReference type="PRINTS" id="PR00344">
    <property type="entry name" value="BCTRLSENSOR"/>
</dbReference>
<dbReference type="InterPro" id="IPR000014">
    <property type="entry name" value="PAS"/>
</dbReference>
<dbReference type="RefSeq" id="WP_240985348.1">
    <property type="nucleotide sequence ID" value="NZ_CDGJ01000078.1"/>
</dbReference>
<dbReference type="GO" id="GO:0000155">
    <property type="term" value="F:phosphorelay sensor kinase activity"/>
    <property type="evidence" value="ECO:0007669"/>
    <property type="project" value="InterPro"/>
</dbReference>
<dbReference type="GO" id="GO:0006355">
    <property type="term" value="P:regulation of DNA-templated transcription"/>
    <property type="evidence" value="ECO:0007669"/>
    <property type="project" value="InterPro"/>
</dbReference>
<dbReference type="SMART" id="SM00091">
    <property type="entry name" value="PAS"/>
    <property type="match status" value="1"/>
</dbReference>
<dbReference type="PROSITE" id="PS50109">
    <property type="entry name" value="HIS_KIN"/>
    <property type="match status" value="1"/>
</dbReference>
<keyword evidence="6 12" id="KW-0418">Kinase</keyword>
<protein>
    <recommendedName>
        <fullName evidence="2">histidine kinase</fullName>
        <ecNumber evidence="2">2.7.13.3</ecNumber>
    </recommendedName>
</protein>
<dbReference type="Pfam" id="PF00512">
    <property type="entry name" value="HisKA"/>
    <property type="match status" value="1"/>
</dbReference>
<keyword evidence="9" id="KW-1133">Transmembrane helix</keyword>
<dbReference type="GO" id="GO:0016020">
    <property type="term" value="C:membrane"/>
    <property type="evidence" value="ECO:0007669"/>
    <property type="project" value="InterPro"/>
</dbReference>
<dbReference type="NCBIfam" id="TIGR00229">
    <property type="entry name" value="sensory_box"/>
    <property type="match status" value="1"/>
</dbReference>
<sequence length="682" mass="75106">MQKETRKKRTGRKRTSMLLLVLLCLPALVLFEVRPLAADVTGSAKMPVIVLAGGENYPPFEYLDRSGQYRGFDVDLLKAVSWAEGFDLVIKPMPVSQAREALAKKQIDGILGLNESTTDKGRFAFSAPYLTMSQVLFVRQDNHYLNNLSDLVNARVAVQEGDIANELLASVHPLTIVGVKSQQDAFTLLLDGKVDAVVANELTGLCYLQQIHKENDLKIVGDPLMTNPYGVALRQGDSALLPKIDRGLAELRRNGTYAQIYARWFGRSLTRSGLPPGVLTIIVSGFLALALAMIGFIVWNRSLAKMVQIRTADLAQVNDRLAQLNSEIIQAHDFKEVILNSVFSGIITLDLKGDILAINRAAARILGLPQEEFLGQPLLAISPFDKLLEAGAFGQDPVSGDWEETVNLWGRLRRLKLSLSSLEPGDHAKSGFVLVIADITDEWNMRQHLQHQDKLEALGQIAAGIAHEIRNPLTSIKGFIQLLPTKFQDEHFRQSLVACLPDEVNRLEGIVSEMLDLARKKTIVRQVWPLSETVGRVVTLVEKSPEARQIAFEIDIPGDLTVYADRQQMRQVLLNLLLNAVAAVNSCPAAEGRQGRVWIRARQADQQVFLTLEDNGSGIPRELINKVFDPFFTTKPNGTGLGLATVHQYVTENNGEIEIESCPGQGTVISISLPGQDGADLS</sequence>
<evidence type="ECO:0000259" key="10">
    <source>
        <dbReference type="PROSITE" id="PS50109"/>
    </source>
</evidence>
<dbReference type="Proteomes" id="UP001071230">
    <property type="component" value="Unassembled WGS sequence"/>
</dbReference>
<dbReference type="GO" id="GO:0015276">
    <property type="term" value="F:ligand-gated monoatomic ion channel activity"/>
    <property type="evidence" value="ECO:0007669"/>
    <property type="project" value="InterPro"/>
</dbReference>
<organism evidence="12">
    <name type="scientific">Acididesulfobacillus acetoxydans</name>
    <dbReference type="NCBI Taxonomy" id="1561005"/>
    <lineage>
        <taxon>Bacteria</taxon>
        <taxon>Bacillati</taxon>
        <taxon>Bacillota</taxon>
        <taxon>Clostridia</taxon>
        <taxon>Eubacteriales</taxon>
        <taxon>Peptococcaceae</taxon>
        <taxon>Acididesulfobacillus</taxon>
    </lineage>
</organism>
<dbReference type="GO" id="GO:0005524">
    <property type="term" value="F:ATP binding"/>
    <property type="evidence" value="ECO:0007669"/>
    <property type="project" value="UniProtKB-KW"/>
</dbReference>
<evidence type="ECO:0000256" key="7">
    <source>
        <dbReference type="ARBA" id="ARBA00022840"/>
    </source>
</evidence>
<evidence type="ECO:0000256" key="2">
    <source>
        <dbReference type="ARBA" id="ARBA00012438"/>
    </source>
</evidence>
<gene>
    <name evidence="12" type="ORF">DEACI_2554</name>
    <name evidence="13" type="ORF">DEACI_2748</name>
</gene>
<dbReference type="SUPFAM" id="SSF53850">
    <property type="entry name" value="Periplasmic binding protein-like II"/>
    <property type="match status" value="1"/>
</dbReference>
<evidence type="ECO:0000256" key="3">
    <source>
        <dbReference type="ARBA" id="ARBA00022553"/>
    </source>
</evidence>
<evidence type="ECO:0000256" key="1">
    <source>
        <dbReference type="ARBA" id="ARBA00000085"/>
    </source>
</evidence>
<evidence type="ECO:0000256" key="8">
    <source>
        <dbReference type="ARBA" id="ARBA00023012"/>
    </source>
</evidence>
<dbReference type="Gene3D" id="3.30.565.10">
    <property type="entry name" value="Histidine kinase-like ATPase, C-terminal domain"/>
    <property type="match status" value="1"/>
</dbReference>
<dbReference type="EMBL" id="CDGJ01000078">
    <property type="protein sequence ID" value="CEJ08272.1"/>
    <property type="molecule type" value="Genomic_DNA"/>
</dbReference>
<proteinExistence type="predicted"/>
<keyword evidence="7" id="KW-0067">ATP-binding</keyword>
<accession>A0A8S0WPF4</accession>
<dbReference type="PANTHER" id="PTHR43065">
    <property type="entry name" value="SENSOR HISTIDINE KINASE"/>
    <property type="match status" value="1"/>
</dbReference>
<keyword evidence="9" id="KW-0472">Membrane</keyword>
<dbReference type="InterPro" id="IPR035965">
    <property type="entry name" value="PAS-like_dom_sf"/>
</dbReference>
<dbReference type="CDD" id="cd00130">
    <property type="entry name" value="PAS"/>
    <property type="match status" value="1"/>
</dbReference>
<dbReference type="SMART" id="SM00062">
    <property type="entry name" value="PBPb"/>
    <property type="match status" value="1"/>
</dbReference>
<dbReference type="Pfam" id="PF00497">
    <property type="entry name" value="SBP_bac_3"/>
    <property type="match status" value="1"/>
</dbReference>
<dbReference type="EMBL" id="LR746496">
    <property type="protein sequence ID" value="CAA7601884.1"/>
    <property type="molecule type" value="Genomic_DNA"/>
</dbReference>
<dbReference type="Pfam" id="PF00989">
    <property type="entry name" value="PAS"/>
    <property type="match status" value="1"/>
</dbReference>
<dbReference type="CDD" id="cd13704">
    <property type="entry name" value="PBP2_HisK"/>
    <property type="match status" value="1"/>
</dbReference>
<dbReference type="SMART" id="SM00079">
    <property type="entry name" value="PBPe"/>
    <property type="match status" value="1"/>
</dbReference>
<dbReference type="PANTHER" id="PTHR43065:SF10">
    <property type="entry name" value="PEROXIDE STRESS-ACTIVATED HISTIDINE KINASE MAK3"/>
    <property type="match status" value="1"/>
</dbReference>
<evidence type="ECO:0000256" key="5">
    <source>
        <dbReference type="ARBA" id="ARBA00022741"/>
    </source>
</evidence>
<dbReference type="SUPFAM" id="SSF55874">
    <property type="entry name" value="ATPase domain of HSP90 chaperone/DNA topoisomerase II/histidine kinase"/>
    <property type="match status" value="1"/>
</dbReference>
<evidence type="ECO:0000256" key="6">
    <source>
        <dbReference type="ARBA" id="ARBA00022777"/>
    </source>
</evidence>
<dbReference type="InterPro" id="IPR003594">
    <property type="entry name" value="HATPase_dom"/>
</dbReference>
<dbReference type="InterPro" id="IPR013767">
    <property type="entry name" value="PAS_fold"/>
</dbReference>
<feature type="transmembrane region" description="Helical" evidence="9">
    <location>
        <begin position="277"/>
        <end position="299"/>
    </location>
</feature>
<evidence type="ECO:0000259" key="11">
    <source>
        <dbReference type="PROSITE" id="PS50112"/>
    </source>
</evidence>
<dbReference type="EC" id="2.7.13.3" evidence="2"/>
<dbReference type="InterPro" id="IPR005467">
    <property type="entry name" value="His_kinase_dom"/>
</dbReference>
<feature type="domain" description="PAS" evidence="11">
    <location>
        <begin position="338"/>
        <end position="379"/>
    </location>
</feature>
<evidence type="ECO:0000313" key="14">
    <source>
        <dbReference type="Proteomes" id="UP001071230"/>
    </source>
</evidence>
<evidence type="ECO:0000256" key="9">
    <source>
        <dbReference type="SAM" id="Phobius"/>
    </source>
</evidence>
<dbReference type="InterPro" id="IPR036890">
    <property type="entry name" value="HATPase_C_sf"/>
</dbReference>
<dbReference type="Proteomes" id="UP000836597">
    <property type="component" value="Chromosome"/>
</dbReference>
<name>A0A8S0WPF4_9FIRM</name>
<keyword evidence="4 12" id="KW-0808">Transferase</keyword>
<dbReference type="InterPro" id="IPR001638">
    <property type="entry name" value="Solute-binding_3/MltF_N"/>
</dbReference>
<keyword evidence="9" id="KW-0812">Transmembrane</keyword>
<dbReference type="Gene3D" id="1.10.287.130">
    <property type="match status" value="1"/>
</dbReference>